<accession>M7B179</accession>
<evidence type="ECO:0000256" key="1">
    <source>
        <dbReference type="SAM" id="MobiDB-lite"/>
    </source>
</evidence>
<dbReference type="AlphaFoldDB" id="M7B179"/>
<dbReference type="EMBL" id="KB544796">
    <property type="protein sequence ID" value="EMP31626.1"/>
    <property type="molecule type" value="Genomic_DNA"/>
</dbReference>
<name>M7B179_CHEMY</name>
<organism evidence="2 3">
    <name type="scientific">Chelonia mydas</name>
    <name type="common">Green sea-turtle</name>
    <name type="synonym">Chelonia agassizi</name>
    <dbReference type="NCBI Taxonomy" id="8469"/>
    <lineage>
        <taxon>Eukaryota</taxon>
        <taxon>Metazoa</taxon>
        <taxon>Chordata</taxon>
        <taxon>Craniata</taxon>
        <taxon>Vertebrata</taxon>
        <taxon>Euteleostomi</taxon>
        <taxon>Archelosauria</taxon>
        <taxon>Testudinata</taxon>
        <taxon>Testudines</taxon>
        <taxon>Cryptodira</taxon>
        <taxon>Durocryptodira</taxon>
        <taxon>Americhelydia</taxon>
        <taxon>Chelonioidea</taxon>
        <taxon>Cheloniidae</taxon>
        <taxon>Chelonia</taxon>
    </lineage>
</organism>
<evidence type="ECO:0000313" key="3">
    <source>
        <dbReference type="Proteomes" id="UP000031443"/>
    </source>
</evidence>
<feature type="compositionally biased region" description="Basic and acidic residues" evidence="1">
    <location>
        <begin position="9"/>
        <end position="22"/>
    </location>
</feature>
<proteinExistence type="predicted"/>
<evidence type="ECO:0000313" key="2">
    <source>
        <dbReference type="EMBL" id="EMP31626.1"/>
    </source>
</evidence>
<feature type="region of interest" description="Disordered" evidence="1">
    <location>
        <begin position="1"/>
        <end position="36"/>
    </location>
</feature>
<keyword evidence="3" id="KW-1185">Reference proteome</keyword>
<gene>
    <name evidence="2" type="ORF">UY3_11266</name>
</gene>
<protein>
    <submittedName>
        <fullName evidence="2">Uncharacterized protein</fullName>
    </submittedName>
</protein>
<reference evidence="3" key="1">
    <citation type="journal article" date="2013" name="Nat. Genet.">
        <title>The draft genomes of soft-shell turtle and green sea turtle yield insights into the development and evolution of the turtle-specific body plan.</title>
        <authorList>
            <person name="Wang Z."/>
            <person name="Pascual-Anaya J."/>
            <person name="Zadissa A."/>
            <person name="Li W."/>
            <person name="Niimura Y."/>
            <person name="Huang Z."/>
            <person name="Li C."/>
            <person name="White S."/>
            <person name="Xiong Z."/>
            <person name="Fang D."/>
            <person name="Wang B."/>
            <person name="Ming Y."/>
            <person name="Chen Y."/>
            <person name="Zheng Y."/>
            <person name="Kuraku S."/>
            <person name="Pignatelli M."/>
            <person name="Herrero J."/>
            <person name="Beal K."/>
            <person name="Nozawa M."/>
            <person name="Li Q."/>
            <person name="Wang J."/>
            <person name="Zhang H."/>
            <person name="Yu L."/>
            <person name="Shigenobu S."/>
            <person name="Wang J."/>
            <person name="Liu J."/>
            <person name="Flicek P."/>
            <person name="Searle S."/>
            <person name="Wang J."/>
            <person name="Kuratani S."/>
            <person name="Yin Y."/>
            <person name="Aken B."/>
            <person name="Zhang G."/>
            <person name="Irie N."/>
        </authorList>
    </citation>
    <scope>NUCLEOTIDE SEQUENCE [LARGE SCALE GENOMIC DNA]</scope>
</reference>
<sequence length="75" mass="8441">MMRGNATSPDRKKSLERREGTVLKHPSPPPLRLEEDQRSDAVFQMLAAMRLAEYIFDCGKLNLHPSDGSSLTDVK</sequence>
<dbReference type="Proteomes" id="UP000031443">
    <property type="component" value="Unassembled WGS sequence"/>
</dbReference>